<protein>
    <submittedName>
        <fullName evidence="3">Bacteriophage coat protein B</fullName>
    </submittedName>
</protein>
<dbReference type="InterPro" id="IPR008020">
    <property type="entry name" value="G8P"/>
</dbReference>
<keyword evidence="1" id="KW-0472">Membrane</keyword>
<keyword evidence="2" id="KW-0732">Signal</keyword>
<keyword evidence="1" id="KW-0812">Transmembrane</keyword>
<keyword evidence="1" id="KW-1133">Transmembrane helix</keyword>
<evidence type="ECO:0000313" key="4">
    <source>
        <dbReference type="Proteomes" id="UP000243426"/>
    </source>
</evidence>
<dbReference type="OrthoDB" id="9962949at2"/>
<gene>
    <name evidence="3" type="ORF">SAMN05216198_0117</name>
</gene>
<dbReference type="STRING" id="797277.SAMN05216198_0117"/>
<feature type="chain" id="PRO_5009253163" evidence="2">
    <location>
        <begin position="25"/>
        <end position="64"/>
    </location>
</feature>
<accession>A0A1H1L877</accession>
<keyword evidence="4" id="KW-1185">Reference proteome</keyword>
<name>A0A1H1L877_9GAMM</name>
<dbReference type="Proteomes" id="UP000243426">
    <property type="component" value="Chromosome I"/>
</dbReference>
<dbReference type="EMBL" id="LT629748">
    <property type="protein sequence ID" value="SDR70255.1"/>
    <property type="molecule type" value="Genomic_DNA"/>
</dbReference>
<dbReference type="RefSeq" id="WP_090271547.1">
    <property type="nucleotide sequence ID" value="NZ_LT629748.1"/>
</dbReference>
<feature type="signal peptide" evidence="2">
    <location>
        <begin position="1"/>
        <end position="24"/>
    </location>
</feature>
<keyword evidence="3" id="KW-0946">Virion</keyword>
<keyword evidence="3" id="KW-0167">Capsid protein</keyword>
<sequence>MKGIFKKVGAGVGLLAAGTGVAMADSTAAIASLTGVSGDVETIGWAVLGVLIVAAGFKYMRRAI</sequence>
<dbReference type="Pfam" id="PF05356">
    <property type="entry name" value="Phage_Coat_B"/>
    <property type="match status" value="1"/>
</dbReference>
<dbReference type="AlphaFoldDB" id="A0A1H1L877"/>
<evidence type="ECO:0000256" key="2">
    <source>
        <dbReference type="SAM" id="SignalP"/>
    </source>
</evidence>
<feature type="transmembrane region" description="Helical" evidence="1">
    <location>
        <begin position="43"/>
        <end position="60"/>
    </location>
</feature>
<reference evidence="4" key="1">
    <citation type="submission" date="2016-10" db="EMBL/GenBank/DDBJ databases">
        <authorList>
            <person name="Varghese N."/>
            <person name="Submissions S."/>
        </authorList>
    </citation>
    <scope>NUCLEOTIDE SEQUENCE [LARGE SCALE GENOMIC DNA]</scope>
    <source>
        <strain evidence="4">2SM5</strain>
    </source>
</reference>
<evidence type="ECO:0000313" key="3">
    <source>
        <dbReference type="EMBL" id="SDR70255.1"/>
    </source>
</evidence>
<evidence type="ECO:0000256" key="1">
    <source>
        <dbReference type="SAM" id="Phobius"/>
    </source>
</evidence>
<proteinExistence type="predicted"/>
<organism evidence="3 4">
    <name type="scientific">Halopseudomonas litoralis</name>
    <dbReference type="NCBI Taxonomy" id="797277"/>
    <lineage>
        <taxon>Bacteria</taxon>
        <taxon>Pseudomonadati</taxon>
        <taxon>Pseudomonadota</taxon>
        <taxon>Gammaproteobacteria</taxon>
        <taxon>Pseudomonadales</taxon>
        <taxon>Pseudomonadaceae</taxon>
        <taxon>Halopseudomonas</taxon>
    </lineage>
</organism>